<evidence type="ECO:0000259" key="4">
    <source>
        <dbReference type="SMART" id="SM00062"/>
    </source>
</evidence>
<dbReference type="STRING" id="53406.SAMN05421553_2292"/>
<evidence type="ECO:0000256" key="1">
    <source>
        <dbReference type="ARBA" id="ARBA00010333"/>
    </source>
</evidence>
<evidence type="ECO:0000256" key="2">
    <source>
        <dbReference type="ARBA" id="ARBA00022729"/>
    </source>
</evidence>
<dbReference type="PANTHER" id="PTHR35936">
    <property type="entry name" value="MEMBRANE-BOUND LYTIC MUREIN TRANSGLYCOSYLASE F"/>
    <property type="match status" value="1"/>
</dbReference>
<feature type="signal peptide" evidence="3">
    <location>
        <begin position="1"/>
        <end position="24"/>
    </location>
</feature>
<organism evidence="5 6">
    <name type="scientific">Pseudomonas anguilliseptica</name>
    <dbReference type="NCBI Taxonomy" id="53406"/>
    <lineage>
        <taxon>Bacteria</taxon>
        <taxon>Pseudomonadati</taxon>
        <taxon>Pseudomonadota</taxon>
        <taxon>Gammaproteobacteria</taxon>
        <taxon>Pseudomonadales</taxon>
        <taxon>Pseudomonadaceae</taxon>
        <taxon>Pseudomonas</taxon>
    </lineage>
</organism>
<dbReference type="Proteomes" id="UP000242849">
    <property type="component" value="Unassembled WGS sequence"/>
</dbReference>
<dbReference type="SMART" id="SM00062">
    <property type="entry name" value="PBPb"/>
    <property type="match status" value="1"/>
</dbReference>
<dbReference type="InterPro" id="IPR001638">
    <property type="entry name" value="Solute-binding_3/MltF_N"/>
</dbReference>
<dbReference type="SUPFAM" id="SSF53850">
    <property type="entry name" value="Periplasmic binding protein-like II"/>
    <property type="match status" value="1"/>
</dbReference>
<sequence length="251" mass="28567">MCSSFLRRLSLACCCVLLIAPLAARELLAVGSNFPGVFEQHGSGHSGLATSVLRQTLEPLGYQVRFELHPWARAQHMVARGEGDILIGPYKNAAREQLFAFSARPFYRDHIVFYCQRGSVLRWRGDYQQLLGRRIGVVRAWAYGAHFDSRREQLELVTVERVENGLKMLVAGRLDLLASNQRNTQPELLALGLADKLEQLATPIDLQDGYFAFPRDERYRPLREEFDRALQQMIEQGRLAQLAADWQVEIP</sequence>
<dbReference type="Gene3D" id="3.40.190.10">
    <property type="entry name" value="Periplasmic binding protein-like II"/>
    <property type="match status" value="2"/>
</dbReference>
<gene>
    <name evidence="5" type="ORF">SAMN05421553_2292</name>
</gene>
<protein>
    <submittedName>
        <fullName evidence="5">Amino acid ABC transporter substrate-binding protein, PAAT family</fullName>
    </submittedName>
</protein>
<comment type="similarity">
    <text evidence="1">Belongs to the bacterial solute-binding protein 3 family.</text>
</comment>
<evidence type="ECO:0000256" key="3">
    <source>
        <dbReference type="SAM" id="SignalP"/>
    </source>
</evidence>
<evidence type="ECO:0000313" key="5">
    <source>
        <dbReference type="EMBL" id="SED23897.1"/>
    </source>
</evidence>
<dbReference type="EMBL" id="FNSC01000001">
    <property type="protein sequence ID" value="SED23897.1"/>
    <property type="molecule type" value="Genomic_DNA"/>
</dbReference>
<proteinExistence type="inferred from homology"/>
<feature type="chain" id="PRO_5017429113" evidence="3">
    <location>
        <begin position="25"/>
        <end position="251"/>
    </location>
</feature>
<dbReference type="PANTHER" id="PTHR35936:SF25">
    <property type="entry name" value="ABC TRANSPORTER SUBSTRATE-BINDING PROTEIN"/>
    <property type="match status" value="1"/>
</dbReference>
<evidence type="ECO:0000313" key="6">
    <source>
        <dbReference type="Proteomes" id="UP000242849"/>
    </source>
</evidence>
<keyword evidence="6" id="KW-1185">Reference proteome</keyword>
<dbReference type="AlphaFoldDB" id="A0A1H4Z1R3"/>
<keyword evidence="2 3" id="KW-0732">Signal</keyword>
<name>A0A1H4Z1R3_PSEAG</name>
<accession>A0A1H4Z1R3</accession>
<feature type="domain" description="Solute-binding protein family 3/N-terminal" evidence="4">
    <location>
        <begin position="27"/>
        <end position="250"/>
    </location>
</feature>
<reference evidence="6" key="1">
    <citation type="submission" date="2016-10" db="EMBL/GenBank/DDBJ databases">
        <authorList>
            <person name="Varghese N."/>
            <person name="Submissions S."/>
        </authorList>
    </citation>
    <scope>NUCLEOTIDE SEQUENCE [LARGE SCALE GENOMIC DNA]</scope>
    <source>
        <strain evidence="6">DSM 12111</strain>
    </source>
</reference>
<dbReference type="Pfam" id="PF00497">
    <property type="entry name" value="SBP_bac_3"/>
    <property type="match status" value="1"/>
</dbReference>